<sequence length="77" mass="8486">MSFILSYNCNGKCIITKLSIDNMTRYAAVCYALLQSGAATKAEQTVWPDTYAVIVEVANQLGITNIQFQKTGEDSCR</sequence>
<dbReference type="AlphaFoldDB" id="A0A0A1Z7P8"/>
<dbReference type="EMBL" id="ASGY01000046">
    <property type="protein sequence ID" value="KGE68797.1"/>
    <property type="molecule type" value="Genomic_DNA"/>
</dbReference>
<reference evidence="1 2" key="1">
    <citation type="journal article" date="2013" name="Genome Announc.">
        <title>Draft Genome Sequence of Pseudomonas fluorescens LMG 5329, a White Line-Inducing Principle-Producing Bioindicator for the Mushroom Pathogen Pseudomonas tolaasii.</title>
        <authorList>
            <person name="Ghequire M.G."/>
            <person name="Rokni-Zadeh H."/>
            <person name="Zarrineh P."/>
            <person name="De Mot R."/>
        </authorList>
    </citation>
    <scope>NUCLEOTIDE SEQUENCE [LARGE SCALE GENOMIC DNA]</scope>
    <source>
        <strain evidence="1 2">LMG 5329</strain>
    </source>
</reference>
<protein>
    <submittedName>
        <fullName evidence="1">Uncharacterized protein</fullName>
    </submittedName>
</protein>
<accession>A0A0A1Z7P8</accession>
<evidence type="ECO:0000313" key="2">
    <source>
        <dbReference type="Proteomes" id="UP000030060"/>
    </source>
</evidence>
<dbReference type="Proteomes" id="UP000030060">
    <property type="component" value="Unassembled WGS sequence"/>
</dbReference>
<name>A0A0A1Z7P8_PSEFL</name>
<gene>
    <name evidence="1" type="ORF">K814_0106345</name>
</gene>
<comment type="caution">
    <text evidence="1">The sequence shown here is derived from an EMBL/GenBank/DDBJ whole genome shotgun (WGS) entry which is preliminary data.</text>
</comment>
<proteinExistence type="predicted"/>
<evidence type="ECO:0000313" key="1">
    <source>
        <dbReference type="EMBL" id="KGE68797.1"/>
    </source>
</evidence>
<organism evidence="1 2">
    <name type="scientific">Pseudomonas fluorescens LMG 5329</name>
    <dbReference type="NCBI Taxonomy" id="1324332"/>
    <lineage>
        <taxon>Bacteria</taxon>
        <taxon>Pseudomonadati</taxon>
        <taxon>Pseudomonadota</taxon>
        <taxon>Gammaproteobacteria</taxon>
        <taxon>Pseudomonadales</taxon>
        <taxon>Pseudomonadaceae</taxon>
        <taxon>Pseudomonas</taxon>
    </lineage>
</organism>